<dbReference type="AlphaFoldDB" id="A0A7H2BJM3"/>
<dbReference type="Proteomes" id="UP000516421">
    <property type="component" value="Chromosome"/>
</dbReference>
<dbReference type="RefSeq" id="WP_190617478.1">
    <property type="nucleotide sequence ID" value="NZ_CP061538.1"/>
</dbReference>
<organism evidence="1 2">
    <name type="scientific">Rothia amarae</name>
    <dbReference type="NCBI Taxonomy" id="169480"/>
    <lineage>
        <taxon>Bacteria</taxon>
        <taxon>Bacillati</taxon>
        <taxon>Actinomycetota</taxon>
        <taxon>Actinomycetes</taxon>
        <taxon>Micrococcales</taxon>
        <taxon>Micrococcaceae</taxon>
        <taxon>Rothia</taxon>
    </lineage>
</organism>
<evidence type="ECO:0000313" key="2">
    <source>
        <dbReference type="Proteomes" id="UP000516421"/>
    </source>
</evidence>
<name>A0A7H2BJM3_9MICC</name>
<gene>
    <name evidence="1" type="ORF">IDM48_11065</name>
</gene>
<keyword evidence="2" id="KW-1185">Reference proteome</keyword>
<accession>A0A7H2BJM3</accession>
<protein>
    <submittedName>
        <fullName evidence="1">DeoR/GlpR transcriptional regulator</fullName>
    </submittedName>
</protein>
<reference evidence="1 2" key="1">
    <citation type="submission" date="2020-09" db="EMBL/GenBank/DDBJ databases">
        <title>Investigation of environmental microbe.</title>
        <authorList>
            <person name="Ou Y."/>
            <person name="Kang Q."/>
        </authorList>
    </citation>
    <scope>NUCLEOTIDE SEQUENCE [LARGE SCALE GENOMIC DNA]</scope>
    <source>
        <strain evidence="1 2">KJZ-9</strain>
    </source>
</reference>
<proteinExistence type="predicted"/>
<dbReference type="KEGG" id="rama:IDM48_11065"/>
<sequence>MLADERHSLIITEVDQRGGPYPPQSSLKDLSELAERGLIVKVHGDARSVHSTNNPTFDTKFSTNRTAKEALARVAAEFIHDGASLAFSAVTTRRW</sequence>
<dbReference type="EMBL" id="CP061538">
    <property type="protein sequence ID" value="QNV39869.1"/>
    <property type="molecule type" value="Genomic_DNA"/>
</dbReference>
<evidence type="ECO:0000313" key="1">
    <source>
        <dbReference type="EMBL" id="QNV39869.1"/>
    </source>
</evidence>